<feature type="region of interest" description="Disordered" evidence="1">
    <location>
        <begin position="382"/>
        <end position="402"/>
    </location>
</feature>
<accession>A0A0N5BQB7</accession>
<dbReference type="AlphaFoldDB" id="A0A0N5BQB7"/>
<keyword evidence="2" id="KW-1133">Transmembrane helix</keyword>
<evidence type="ECO:0000256" key="3">
    <source>
        <dbReference type="SAM" id="SignalP"/>
    </source>
</evidence>
<proteinExistence type="predicted"/>
<keyword evidence="3" id="KW-0732">Signal</keyword>
<sequence>MFAKLVVIVLVFSQIRGNDHEAEIPLSGAEKELELDELFRGLTLSNQIGDTTNYTHKETIGGQGYVDDCLSFDPISIDISFNHIKMHLFYDNFTQSRTIRYQIRCYLKSLVFAKRISIREIRLGPLMHNDSIVDESDCEKLKKVIGKSSKNEMYFIITGTPKKCDNFIGLGIFVMLNPMPNGRPYPFKNNNQFREFKKDMIKQIEKIMNKYMADRNLKLASNKFTYRKLVEGDNEPEPLLERSLQENFYTFSIKSHFTSISEIVEMERYYDNEWLMENDIKRALKYLFSFVVSQYKENIGVVDDKSSEPTLISQSDSLDNGEYESWIMDHAVSLIPLTLILGALIASMTFFIHKRSNDAYRKKKKAIFNQGIQVLHDIRKEMDQESEMTTDSESVTTETSTY</sequence>
<evidence type="ECO:0000313" key="5">
    <source>
        <dbReference type="WBParaSite" id="SPAL_0000808300.1"/>
    </source>
</evidence>
<evidence type="ECO:0000313" key="4">
    <source>
        <dbReference type="Proteomes" id="UP000046392"/>
    </source>
</evidence>
<evidence type="ECO:0000256" key="2">
    <source>
        <dbReference type="SAM" id="Phobius"/>
    </source>
</evidence>
<keyword evidence="2" id="KW-0812">Transmembrane</keyword>
<keyword evidence="4" id="KW-1185">Reference proteome</keyword>
<feature type="compositionally biased region" description="Low complexity" evidence="1">
    <location>
        <begin position="391"/>
        <end position="402"/>
    </location>
</feature>
<protein>
    <submittedName>
        <fullName evidence="5">Peptidase S72 domain-containing protein</fullName>
    </submittedName>
</protein>
<keyword evidence="2" id="KW-0472">Membrane</keyword>
<feature type="chain" id="PRO_5005894779" evidence="3">
    <location>
        <begin position="18"/>
        <end position="402"/>
    </location>
</feature>
<feature type="transmembrane region" description="Helical" evidence="2">
    <location>
        <begin position="334"/>
        <end position="353"/>
    </location>
</feature>
<reference evidence="5" key="1">
    <citation type="submission" date="2017-02" db="UniProtKB">
        <authorList>
            <consortium name="WormBaseParasite"/>
        </authorList>
    </citation>
    <scope>IDENTIFICATION</scope>
</reference>
<organism evidence="4 5">
    <name type="scientific">Strongyloides papillosus</name>
    <name type="common">Intestinal threadworm</name>
    <dbReference type="NCBI Taxonomy" id="174720"/>
    <lineage>
        <taxon>Eukaryota</taxon>
        <taxon>Metazoa</taxon>
        <taxon>Ecdysozoa</taxon>
        <taxon>Nematoda</taxon>
        <taxon>Chromadorea</taxon>
        <taxon>Rhabditida</taxon>
        <taxon>Tylenchina</taxon>
        <taxon>Panagrolaimomorpha</taxon>
        <taxon>Strongyloidoidea</taxon>
        <taxon>Strongyloididae</taxon>
        <taxon>Strongyloides</taxon>
    </lineage>
</organism>
<name>A0A0N5BQB7_STREA</name>
<feature type="signal peptide" evidence="3">
    <location>
        <begin position="1"/>
        <end position="17"/>
    </location>
</feature>
<dbReference type="WBParaSite" id="SPAL_0000808300.1">
    <property type="protein sequence ID" value="SPAL_0000808300.1"/>
    <property type="gene ID" value="SPAL_0000808300"/>
</dbReference>
<evidence type="ECO:0000256" key="1">
    <source>
        <dbReference type="SAM" id="MobiDB-lite"/>
    </source>
</evidence>
<dbReference type="Proteomes" id="UP000046392">
    <property type="component" value="Unplaced"/>
</dbReference>